<dbReference type="RefSeq" id="XP_060321769.1">
    <property type="nucleotide sequence ID" value="XM_060478776.1"/>
</dbReference>
<evidence type="ECO:0000313" key="2">
    <source>
        <dbReference type="Proteomes" id="UP001175211"/>
    </source>
</evidence>
<accession>A0AA39J1S5</accession>
<keyword evidence="2" id="KW-1185">Reference proteome</keyword>
<dbReference type="AlphaFoldDB" id="A0AA39J1S5"/>
<evidence type="ECO:0000313" key="1">
    <source>
        <dbReference type="EMBL" id="KAK0434545.1"/>
    </source>
</evidence>
<dbReference type="EMBL" id="JAUEPS010000183">
    <property type="protein sequence ID" value="KAK0434545.1"/>
    <property type="molecule type" value="Genomic_DNA"/>
</dbReference>
<gene>
    <name evidence="1" type="ORF">EV420DRAFT_1653919</name>
</gene>
<comment type="caution">
    <text evidence="1">The sequence shown here is derived from an EMBL/GenBank/DDBJ whole genome shotgun (WGS) entry which is preliminary data.</text>
</comment>
<name>A0AA39J1S5_ARMTA</name>
<protein>
    <submittedName>
        <fullName evidence="1">Uncharacterized protein</fullName>
    </submittedName>
</protein>
<sequence>MAHTIRSLKSGNGWTNSELVGFNIQIHDADTVTFFNTPDLPSRSNVSSTILNNVEVPQGPLTKNDRLFFHYLRDAVRGEESMIDDFVAFILGMLEYDEPDRIIRRRKDLSFVMCGQTVNAQTDVCVTTSTDILLLVQGDKKGYDPEPQLIAEAIAAFYQNNRGRALSGRPPLASKVFPGITMIGAVPIFYRIPTTAELVRCIETATYPPQATIVQRFVPLVPNLALYMVDGLVPLENRRIVMQCFEAFKVFVTEE</sequence>
<reference evidence="1" key="1">
    <citation type="submission" date="2023-06" db="EMBL/GenBank/DDBJ databases">
        <authorList>
            <consortium name="Lawrence Berkeley National Laboratory"/>
            <person name="Ahrendt S."/>
            <person name="Sahu N."/>
            <person name="Indic B."/>
            <person name="Wong-Bajracharya J."/>
            <person name="Merenyi Z."/>
            <person name="Ke H.-M."/>
            <person name="Monk M."/>
            <person name="Kocsube S."/>
            <person name="Drula E."/>
            <person name="Lipzen A."/>
            <person name="Balint B."/>
            <person name="Henrissat B."/>
            <person name="Andreopoulos B."/>
            <person name="Martin F.M."/>
            <person name="Harder C.B."/>
            <person name="Rigling D."/>
            <person name="Ford K.L."/>
            <person name="Foster G.D."/>
            <person name="Pangilinan J."/>
            <person name="Papanicolaou A."/>
            <person name="Barry K."/>
            <person name="LaButti K."/>
            <person name="Viragh M."/>
            <person name="Koriabine M."/>
            <person name="Yan M."/>
            <person name="Riley R."/>
            <person name="Champramary S."/>
            <person name="Plett K.L."/>
            <person name="Tsai I.J."/>
            <person name="Slot J."/>
            <person name="Sipos G."/>
            <person name="Plett J."/>
            <person name="Nagy L.G."/>
            <person name="Grigoriev I.V."/>
        </authorList>
    </citation>
    <scope>NUCLEOTIDE SEQUENCE</scope>
    <source>
        <strain evidence="1">CCBAS 213</strain>
    </source>
</reference>
<organism evidence="1 2">
    <name type="scientific">Armillaria tabescens</name>
    <name type="common">Ringless honey mushroom</name>
    <name type="synonym">Agaricus tabescens</name>
    <dbReference type="NCBI Taxonomy" id="1929756"/>
    <lineage>
        <taxon>Eukaryota</taxon>
        <taxon>Fungi</taxon>
        <taxon>Dikarya</taxon>
        <taxon>Basidiomycota</taxon>
        <taxon>Agaricomycotina</taxon>
        <taxon>Agaricomycetes</taxon>
        <taxon>Agaricomycetidae</taxon>
        <taxon>Agaricales</taxon>
        <taxon>Marasmiineae</taxon>
        <taxon>Physalacriaceae</taxon>
        <taxon>Desarmillaria</taxon>
    </lineage>
</organism>
<proteinExistence type="predicted"/>
<dbReference type="GeneID" id="85362324"/>
<dbReference type="Proteomes" id="UP001175211">
    <property type="component" value="Unassembled WGS sequence"/>
</dbReference>